<evidence type="ECO:0000313" key="5">
    <source>
        <dbReference type="Proteomes" id="UP000274907"/>
    </source>
</evidence>
<dbReference type="SUPFAM" id="SSF55008">
    <property type="entry name" value="HMA, heavy metal-associated domain"/>
    <property type="match status" value="1"/>
</dbReference>
<dbReference type="Pfam" id="PF00403">
    <property type="entry name" value="HMA"/>
    <property type="match status" value="1"/>
</dbReference>
<dbReference type="PROSITE" id="PS50846">
    <property type="entry name" value="HMA_2"/>
    <property type="match status" value="1"/>
</dbReference>
<evidence type="ECO:0000256" key="1">
    <source>
        <dbReference type="ARBA" id="ARBA00022723"/>
    </source>
</evidence>
<dbReference type="GO" id="GO:0046872">
    <property type="term" value="F:metal ion binding"/>
    <property type="evidence" value="ECO:0007669"/>
    <property type="project" value="UniProtKB-KW"/>
</dbReference>
<dbReference type="InterPro" id="IPR006121">
    <property type="entry name" value="HMA_dom"/>
</dbReference>
<dbReference type="Gene3D" id="3.30.70.100">
    <property type="match status" value="1"/>
</dbReference>
<evidence type="ECO:0000259" key="3">
    <source>
        <dbReference type="PROSITE" id="PS50846"/>
    </source>
</evidence>
<accession>A0A3S0HF84</accession>
<evidence type="ECO:0000313" key="4">
    <source>
        <dbReference type="EMBL" id="RSZ61327.1"/>
    </source>
</evidence>
<dbReference type="Proteomes" id="UP000274907">
    <property type="component" value="Unassembled WGS sequence"/>
</dbReference>
<organism evidence="4 5">
    <name type="scientific">Corynebacterium hylobatis</name>
    <dbReference type="NCBI Taxonomy" id="1859290"/>
    <lineage>
        <taxon>Bacteria</taxon>
        <taxon>Bacillati</taxon>
        <taxon>Actinomycetota</taxon>
        <taxon>Actinomycetes</taxon>
        <taxon>Mycobacteriales</taxon>
        <taxon>Corynebacteriaceae</taxon>
        <taxon>Corynebacterium</taxon>
    </lineage>
</organism>
<feature type="region of interest" description="Disordered" evidence="2">
    <location>
        <begin position="23"/>
        <end position="45"/>
    </location>
</feature>
<dbReference type="InterPro" id="IPR017969">
    <property type="entry name" value="Heavy-metal-associated_CS"/>
</dbReference>
<name>A0A3S0HF84_9CORY</name>
<proteinExistence type="predicted"/>
<evidence type="ECO:0000256" key="2">
    <source>
        <dbReference type="SAM" id="MobiDB-lite"/>
    </source>
</evidence>
<dbReference type="RefSeq" id="WP_126121922.1">
    <property type="nucleotide sequence ID" value="NZ_RXHJ01000024.1"/>
</dbReference>
<dbReference type="PROSITE" id="PS01047">
    <property type="entry name" value="HMA_1"/>
    <property type="match status" value="1"/>
</dbReference>
<reference evidence="4 5" key="1">
    <citation type="submission" date="2018-12" db="EMBL/GenBank/DDBJ databases">
        <title>YIM 101343 draft genome.</title>
        <authorList>
            <person name="Chen X."/>
        </authorList>
    </citation>
    <scope>NUCLEOTIDE SEQUENCE [LARGE SCALE GENOMIC DNA]</scope>
    <source>
        <strain evidence="4 5">YIM 101343</strain>
    </source>
</reference>
<dbReference type="OrthoDB" id="9813965at2"/>
<comment type="caution">
    <text evidence="4">The sequence shown here is derived from an EMBL/GenBank/DDBJ whole genome shotgun (WGS) entry which is preliminary data.</text>
</comment>
<feature type="domain" description="HMA" evidence="3">
    <location>
        <begin position="46"/>
        <end position="112"/>
    </location>
</feature>
<dbReference type="AlphaFoldDB" id="A0A3S0HF84"/>
<protein>
    <submittedName>
        <fullName evidence="4">Copper chaperone</fullName>
    </submittedName>
</protein>
<dbReference type="CDD" id="cd00371">
    <property type="entry name" value="HMA"/>
    <property type="match status" value="1"/>
</dbReference>
<dbReference type="InterPro" id="IPR036163">
    <property type="entry name" value="HMA_dom_sf"/>
</dbReference>
<keyword evidence="5" id="KW-1185">Reference proteome</keyword>
<feature type="compositionally biased region" description="Polar residues" evidence="2">
    <location>
        <begin position="23"/>
        <end position="41"/>
    </location>
</feature>
<sequence length="113" mass="11019">MTTPTPPLLPMASDGCGCCAPSAPSTPSVETSSAPAATKTNAGPDVPTVYQVTGMTCGHCISSVTKAVRALPQVDDVQIDLAAGGVSTVTVTGAASPQVVKDAIAAAGYSVIS</sequence>
<dbReference type="EMBL" id="RXHJ01000024">
    <property type="protein sequence ID" value="RSZ61327.1"/>
    <property type="molecule type" value="Genomic_DNA"/>
</dbReference>
<gene>
    <name evidence="4" type="ORF">EAH68_13790</name>
</gene>
<keyword evidence="1" id="KW-0479">Metal-binding</keyword>